<gene>
    <name evidence="1" type="ORF">HA49_16115</name>
</gene>
<dbReference type="Proteomes" id="UP000029577">
    <property type="component" value="Unassembled WGS sequence"/>
</dbReference>
<comment type="caution">
    <text evidence="1">The sequence shown here is derived from an EMBL/GenBank/DDBJ whole genome shotgun (WGS) entry which is preliminary data.</text>
</comment>
<keyword evidence="2" id="KW-1185">Reference proteome</keyword>
<accession>A0A095T6U6</accession>
<evidence type="ECO:0000313" key="1">
    <source>
        <dbReference type="EMBL" id="KGD72269.1"/>
    </source>
</evidence>
<dbReference type="EMBL" id="JPKR02000003">
    <property type="protein sequence ID" value="KGD72269.1"/>
    <property type="molecule type" value="Genomic_DNA"/>
</dbReference>
<proteinExistence type="predicted"/>
<sequence length="80" mass="9442">MKADFKYLLTASEQAYSLSAEDVLNMAVFFSVFSDNNIQKNFSVRILLCGKKRCADWSDFTHWQRNIGAYFSRQLYFQCY</sequence>
<reference evidence="1" key="1">
    <citation type="submission" date="2014-12" db="EMBL/GenBank/DDBJ databases">
        <title>The draft genome of the Tatumella morbirosei type strain, LMG23360T isolated from pineapple rot.</title>
        <authorList>
            <person name="Smits T.H."/>
            <person name="Palmer M."/>
            <person name="Venter S.N."/>
            <person name="Duffy B."/>
            <person name="Steenkamp E.T."/>
            <person name="Chan W.Y."/>
            <person name="Coutinho T.A."/>
            <person name="Coetzee M.P."/>
            <person name="De Maayer P."/>
        </authorList>
    </citation>
    <scope>NUCLEOTIDE SEQUENCE [LARGE SCALE GENOMIC DNA]</scope>
    <source>
        <strain evidence="1">LMG 23360</strain>
    </source>
</reference>
<organism evidence="1 2">
    <name type="scientific">Tatumella morbirosei</name>
    <dbReference type="NCBI Taxonomy" id="642227"/>
    <lineage>
        <taxon>Bacteria</taxon>
        <taxon>Pseudomonadati</taxon>
        <taxon>Pseudomonadota</taxon>
        <taxon>Gammaproteobacteria</taxon>
        <taxon>Enterobacterales</taxon>
        <taxon>Erwiniaceae</taxon>
        <taxon>Tatumella</taxon>
    </lineage>
</organism>
<protein>
    <submittedName>
        <fullName evidence="1">Uncharacterized protein</fullName>
    </submittedName>
</protein>
<evidence type="ECO:0000313" key="2">
    <source>
        <dbReference type="Proteomes" id="UP000029577"/>
    </source>
</evidence>
<name>A0A095T6U6_9GAMM</name>
<dbReference type="AlphaFoldDB" id="A0A095T6U6"/>